<dbReference type="InterPro" id="IPR004860">
    <property type="entry name" value="LAGLIDADG_dom"/>
</dbReference>
<feature type="domain" description="DOD-type homing endonuclease" evidence="1">
    <location>
        <begin position="36"/>
        <end position="182"/>
    </location>
</feature>
<evidence type="ECO:0000313" key="2">
    <source>
        <dbReference type="EMBL" id="PIZ64145.1"/>
    </source>
</evidence>
<dbReference type="PRINTS" id="PR00379">
    <property type="entry name" value="INTEIN"/>
</dbReference>
<dbReference type="Gene3D" id="3.10.28.10">
    <property type="entry name" value="Homing endonucleases"/>
    <property type="match status" value="2"/>
</dbReference>
<reference evidence="3" key="1">
    <citation type="submission" date="2017-09" db="EMBL/GenBank/DDBJ databases">
        <title>Depth-based differentiation of microbial function through sediment-hosted aquifers and enrichment of novel symbionts in the deep terrestrial subsurface.</title>
        <authorList>
            <person name="Probst A.J."/>
            <person name="Ladd B."/>
            <person name="Jarett J.K."/>
            <person name="Geller-Mcgrath D.E."/>
            <person name="Sieber C.M.K."/>
            <person name="Emerson J.B."/>
            <person name="Anantharaman K."/>
            <person name="Thomas B.C."/>
            <person name="Malmstrom R."/>
            <person name="Stieglmeier M."/>
            <person name="Klingl A."/>
            <person name="Woyke T."/>
            <person name="Ryan C.M."/>
            <person name="Banfield J.F."/>
        </authorList>
    </citation>
    <scope>NUCLEOTIDE SEQUENCE [LARGE SCALE GENOMIC DNA]</scope>
</reference>
<sequence>MCLVYCTVIWYIISMPIYKEINRNFFKKWTNAMAYVLGFLYADGNIIYTKRRTWFWSLQITDKDILEDIKKALNSSHVISKKKKHINQKQSYRLQVGSREMCEDSIQLGLTERKSKTILLPKIQKKYFPDFLRGYFDGDGGVWVGFTNKQRKHKTYAISTVLTSGSEQFLLSLKDLLKNYGLMSGSLVHKERGYDLKYSIRDSFILYKIMYNSNCSLFLKRKKEKFESYMRMRS</sequence>
<dbReference type="AlphaFoldDB" id="A0A2M7U1X8"/>
<dbReference type="GO" id="GO:0004519">
    <property type="term" value="F:endonuclease activity"/>
    <property type="evidence" value="ECO:0007669"/>
    <property type="project" value="InterPro"/>
</dbReference>
<dbReference type="GO" id="GO:0016539">
    <property type="term" value="P:intein-mediated protein splicing"/>
    <property type="evidence" value="ECO:0007669"/>
    <property type="project" value="InterPro"/>
</dbReference>
<dbReference type="Proteomes" id="UP000228503">
    <property type="component" value="Unassembled WGS sequence"/>
</dbReference>
<protein>
    <recommendedName>
        <fullName evidence="1">DOD-type homing endonuclease domain-containing protein</fullName>
    </recommendedName>
</protein>
<proteinExistence type="predicted"/>
<comment type="caution">
    <text evidence="2">The sequence shown here is derived from an EMBL/GenBank/DDBJ whole genome shotgun (WGS) entry which is preliminary data.</text>
</comment>
<dbReference type="EMBL" id="PFOB01000001">
    <property type="protein sequence ID" value="PIZ64145.1"/>
    <property type="molecule type" value="Genomic_DNA"/>
</dbReference>
<evidence type="ECO:0000313" key="3">
    <source>
        <dbReference type="Proteomes" id="UP000228503"/>
    </source>
</evidence>
<evidence type="ECO:0000259" key="1">
    <source>
        <dbReference type="PROSITE" id="PS50819"/>
    </source>
</evidence>
<dbReference type="InterPro" id="IPR027434">
    <property type="entry name" value="Homing_endonucl"/>
</dbReference>
<accession>A0A2M7U1X8</accession>
<dbReference type="Pfam" id="PF14528">
    <property type="entry name" value="LAGLIDADG_3"/>
    <property type="match status" value="2"/>
</dbReference>
<dbReference type="InterPro" id="IPR004042">
    <property type="entry name" value="Intein_endonuc_central"/>
</dbReference>
<organism evidence="2 3">
    <name type="scientific">Candidatus Roizmanbacteria bacterium CG_4_10_14_0_2_um_filter_39_13</name>
    <dbReference type="NCBI Taxonomy" id="1974825"/>
    <lineage>
        <taxon>Bacteria</taxon>
        <taxon>Candidatus Roizmaniibacteriota</taxon>
    </lineage>
</organism>
<name>A0A2M7U1X8_9BACT</name>
<gene>
    <name evidence="2" type="ORF">COY16_00080</name>
</gene>
<dbReference type="InterPro" id="IPR006142">
    <property type="entry name" value="INTEIN"/>
</dbReference>
<dbReference type="SUPFAM" id="SSF55608">
    <property type="entry name" value="Homing endonucleases"/>
    <property type="match status" value="2"/>
</dbReference>
<dbReference type="PROSITE" id="PS50819">
    <property type="entry name" value="INTEIN_ENDONUCLEASE"/>
    <property type="match status" value="1"/>
</dbReference>